<keyword evidence="3" id="KW-1185">Reference proteome</keyword>
<feature type="region of interest" description="Disordered" evidence="1">
    <location>
        <begin position="57"/>
        <end position="84"/>
    </location>
</feature>
<comment type="caution">
    <text evidence="2">The sequence shown here is derived from an EMBL/GenBank/DDBJ whole genome shotgun (WGS) entry which is preliminary data.</text>
</comment>
<proteinExistence type="predicted"/>
<sequence length="146" mass="16111">MQRVISVKHHGALDNDKAQSALGPPLTPCLDSQPHTIIRILFINPDKHSSDSCQIMSAKRPLSPSDSTPPSKHINTANGVTTHKQRIPREARIALAEDIILKGIATVKVDELARKTGLTTQQIRSQLVDNRTNLRKQLLDLVKSMT</sequence>
<dbReference type="AlphaFoldDB" id="A0A1Y2AZ07"/>
<accession>A0A1Y2AZ07</accession>
<evidence type="ECO:0000313" key="3">
    <source>
        <dbReference type="Proteomes" id="UP000193986"/>
    </source>
</evidence>
<feature type="compositionally biased region" description="Basic residues" evidence="1">
    <location>
        <begin position="1"/>
        <end position="10"/>
    </location>
</feature>
<protein>
    <submittedName>
        <fullName evidence="2">Uncharacterized protein</fullName>
    </submittedName>
</protein>
<dbReference type="OrthoDB" id="2596439at2759"/>
<name>A0A1Y2AZ07_9TREE</name>
<dbReference type="Proteomes" id="UP000193986">
    <property type="component" value="Unassembled WGS sequence"/>
</dbReference>
<evidence type="ECO:0000256" key="1">
    <source>
        <dbReference type="SAM" id="MobiDB-lite"/>
    </source>
</evidence>
<dbReference type="EMBL" id="MCFC01000036">
    <property type="protein sequence ID" value="ORY27808.1"/>
    <property type="molecule type" value="Genomic_DNA"/>
</dbReference>
<feature type="region of interest" description="Disordered" evidence="1">
    <location>
        <begin position="1"/>
        <end position="20"/>
    </location>
</feature>
<reference evidence="2 3" key="1">
    <citation type="submission" date="2016-07" db="EMBL/GenBank/DDBJ databases">
        <title>Pervasive Adenine N6-methylation of Active Genes in Fungi.</title>
        <authorList>
            <consortium name="DOE Joint Genome Institute"/>
            <person name="Mondo S.J."/>
            <person name="Dannebaum R.O."/>
            <person name="Kuo R.C."/>
            <person name="Labutti K."/>
            <person name="Haridas S."/>
            <person name="Kuo A."/>
            <person name="Salamov A."/>
            <person name="Ahrendt S.R."/>
            <person name="Lipzen A."/>
            <person name="Sullivan W."/>
            <person name="Andreopoulos W.B."/>
            <person name="Clum A."/>
            <person name="Lindquist E."/>
            <person name="Daum C."/>
            <person name="Ramamoorthy G.K."/>
            <person name="Gryganskyi A."/>
            <person name="Culley D."/>
            <person name="Magnuson J.K."/>
            <person name="James T.Y."/>
            <person name="O'Malley M.A."/>
            <person name="Stajich J.E."/>
            <person name="Spatafora J.W."/>
            <person name="Visel A."/>
            <person name="Grigoriev I.V."/>
        </authorList>
    </citation>
    <scope>NUCLEOTIDE SEQUENCE [LARGE SCALE GENOMIC DNA]</scope>
    <source>
        <strain evidence="2 3">68-887.2</strain>
    </source>
</reference>
<gene>
    <name evidence="2" type="ORF">BCR39DRAFT_221715</name>
</gene>
<organism evidence="2 3">
    <name type="scientific">Naematelia encephala</name>
    <dbReference type="NCBI Taxonomy" id="71784"/>
    <lineage>
        <taxon>Eukaryota</taxon>
        <taxon>Fungi</taxon>
        <taxon>Dikarya</taxon>
        <taxon>Basidiomycota</taxon>
        <taxon>Agaricomycotina</taxon>
        <taxon>Tremellomycetes</taxon>
        <taxon>Tremellales</taxon>
        <taxon>Naemateliaceae</taxon>
        <taxon>Naematelia</taxon>
    </lineage>
</organism>
<evidence type="ECO:0000313" key="2">
    <source>
        <dbReference type="EMBL" id="ORY27808.1"/>
    </source>
</evidence>
<feature type="compositionally biased region" description="Polar residues" evidence="1">
    <location>
        <begin position="64"/>
        <end position="82"/>
    </location>
</feature>
<dbReference type="InParanoid" id="A0A1Y2AZ07"/>